<keyword evidence="1" id="KW-0479">Metal-binding</keyword>
<dbReference type="PROSITE" id="PS50048">
    <property type="entry name" value="ZN2_CY6_FUNGAL_2"/>
    <property type="match status" value="1"/>
</dbReference>
<feature type="compositionally biased region" description="Basic and acidic residues" evidence="5">
    <location>
        <begin position="582"/>
        <end position="591"/>
    </location>
</feature>
<keyword evidence="3" id="KW-0804">Transcription</keyword>
<comment type="caution">
    <text evidence="8">The sequence shown here is derived from an EMBL/GenBank/DDBJ whole genome shotgun (WGS) entry which is preliminary data.</text>
</comment>
<dbReference type="AlphaFoldDB" id="A0A0L0NAE4"/>
<protein>
    <submittedName>
        <fullName evidence="8">Putative transcriptional regulatory protein</fullName>
    </submittedName>
</protein>
<evidence type="ECO:0000256" key="1">
    <source>
        <dbReference type="ARBA" id="ARBA00022723"/>
    </source>
</evidence>
<evidence type="ECO:0000313" key="8">
    <source>
        <dbReference type="EMBL" id="KND91042.1"/>
    </source>
</evidence>
<dbReference type="EMBL" id="LFRF01000010">
    <property type="protein sequence ID" value="KND91042.1"/>
    <property type="molecule type" value="Genomic_DNA"/>
</dbReference>
<evidence type="ECO:0000313" key="9">
    <source>
        <dbReference type="Proteomes" id="UP000036947"/>
    </source>
</evidence>
<keyword evidence="6" id="KW-1133">Transmembrane helix</keyword>
<dbReference type="CDD" id="cd12148">
    <property type="entry name" value="fungal_TF_MHR"/>
    <property type="match status" value="1"/>
</dbReference>
<dbReference type="CDD" id="cd00067">
    <property type="entry name" value="GAL4"/>
    <property type="match status" value="1"/>
</dbReference>
<dbReference type="SMART" id="SM00066">
    <property type="entry name" value="GAL4"/>
    <property type="match status" value="1"/>
</dbReference>
<dbReference type="SMART" id="SM00906">
    <property type="entry name" value="Fungal_trans"/>
    <property type="match status" value="1"/>
</dbReference>
<keyword evidence="9" id="KW-1185">Reference proteome</keyword>
<dbReference type="InterPro" id="IPR051127">
    <property type="entry name" value="Fungal_SecMet_Regulators"/>
</dbReference>
<feature type="compositionally biased region" description="Basic residues" evidence="5">
    <location>
        <begin position="61"/>
        <end position="71"/>
    </location>
</feature>
<dbReference type="GO" id="GO:0008270">
    <property type="term" value="F:zinc ion binding"/>
    <property type="evidence" value="ECO:0007669"/>
    <property type="project" value="InterPro"/>
</dbReference>
<gene>
    <name evidence="8" type="ORF">TOPH_04394</name>
</gene>
<dbReference type="SUPFAM" id="SSF57701">
    <property type="entry name" value="Zn2/Cys6 DNA-binding domain"/>
    <property type="match status" value="1"/>
</dbReference>
<dbReference type="Pfam" id="PF04082">
    <property type="entry name" value="Fungal_trans"/>
    <property type="match status" value="1"/>
</dbReference>
<evidence type="ECO:0000259" key="7">
    <source>
        <dbReference type="PROSITE" id="PS50048"/>
    </source>
</evidence>
<evidence type="ECO:0000256" key="2">
    <source>
        <dbReference type="ARBA" id="ARBA00023015"/>
    </source>
</evidence>
<evidence type="ECO:0000256" key="4">
    <source>
        <dbReference type="ARBA" id="ARBA00023242"/>
    </source>
</evidence>
<accession>A0A0L0NAE4</accession>
<dbReference type="GO" id="GO:0000978">
    <property type="term" value="F:RNA polymerase II cis-regulatory region sequence-specific DNA binding"/>
    <property type="evidence" value="ECO:0007669"/>
    <property type="project" value="TreeGrafter"/>
</dbReference>
<dbReference type="InterPro" id="IPR001138">
    <property type="entry name" value="Zn2Cys6_DnaBD"/>
</dbReference>
<feature type="transmembrane region" description="Helical" evidence="6">
    <location>
        <begin position="516"/>
        <end position="539"/>
    </location>
</feature>
<dbReference type="STRING" id="1163406.A0A0L0NAE4"/>
<evidence type="ECO:0000256" key="3">
    <source>
        <dbReference type="ARBA" id="ARBA00023163"/>
    </source>
</evidence>
<dbReference type="GO" id="GO:0000981">
    <property type="term" value="F:DNA-binding transcription factor activity, RNA polymerase II-specific"/>
    <property type="evidence" value="ECO:0007669"/>
    <property type="project" value="InterPro"/>
</dbReference>
<feature type="domain" description="Zn(2)-C6 fungal-type" evidence="7">
    <location>
        <begin position="31"/>
        <end position="62"/>
    </location>
</feature>
<dbReference type="PANTHER" id="PTHR47424:SF9">
    <property type="entry name" value="TAH-2"/>
    <property type="match status" value="1"/>
</dbReference>
<proteinExistence type="predicted"/>
<feature type="compositionally biased region" description="Low complexity" evidence="5">
    <location>
        <begin position="592"/>
        <end position="622"/>
    </location>
</feature>
<dbReference type="GO" id="GO:0005634">
    <property type="term" value="C:nucleus"/>
    <property type="evidence" value="ECO:0007669"/>
    <property type="project" value="TreeGrafter"/>
</dbReference>
<dbReference type="GO" id="GO:0000435">
    <property type="term" value="P:positive regulation of transcription from RNA polymerase II promoter by galactose"/>
    <property type="evidence" value="ECO:0007669"/>
    <property type="project" value="TreeGrafter"/>
</dbReference>
<evidence type="ECO:0000256" key="5">
    <source>
        <dbReference type="SAM" id="MobiDB-lite"/>
    </source>
</evidence>
<sequence length="1111" mass="119893">MDDSGGASDEARGATESQPWSRYIRSRVANACDGCKARKVKCDGKLPCGYCAGRRRSHACHYSPQRRRRPARGAGGEASSATAVTSASGTAAGAGAADDDTEVPREARLLCDAHGKLTFIGDCAPLSFFQSVRQLVTSRVGQNAFAPESSRYSVLENAPAGSGSGAGAGAAAREHGPHRHGMAPPVRPADTAGAVAAYLAATTSLVDLFDNGTLLDDLERWASLDRRRPDDAASVVNYLVLAIGRLVDDEALSRAYFEYARDRAYGTLGGSLGVGTVQAFALVTVYMLCSCQINGAFLFFGIAVRAAYSLGVHRTEVNARFGPAAHRQRDRLWKSLRVVDLFLSVSMGRPPATSDVDCTVPYRAVDGEAADLLDASVQILLITEGVVVQIYSRRRVSLQLAEGVSHQLRDWSVRWLRRLTGLLARDDAQAAGACQVLASYYYAVMLVSRPFLMYELCRRLSDGPAGAGTGAGAGTPALASGKAKLADACIDAASLMVEPIVELIDRGVLDGRVPLIVSWLFAASLVLGVGLLGGFGRVLEKHSRTSIRALDHFARSDGHAAEYSLVAQSLLATALEHLERRELQERRRRTESSSQLFGLMPSEAGSPGGPSSVPARSPAPAVGTEPHLLDRAFLPLGDVDSAFLGLTEGLLQTADVDYWGGSLGGEGDAGSALNLFPLLEAGGGIDLAHYLQSLPALTALSHPSLHHTYKETNNTTNNKQQTTNITGFCSSQMASFLSLPRELRDAILAHVLKAPHALLDPPATPADLRKEDRRTVSSAVSGAWGSSRAWFETQPAILSAPVRLVCRQFCTEVAEMTNRKSMRLPDYHLDLMYLTDGSLWPTWTCVPMLTDKVGTVHVTVRIFHCPAELQTPGERRDAPFFGGDGGPAHIVWLFYHTLGVFLQCGPRPWLGAGVRNHGPGMSMRRLVINVLSATEPGIVHVAYPASFDGFDRIRWDDPLMCIDRSGRSLLSDDDDEGVVAADLLARFLETEIRSLLGLSYHTFRYGGVLYEHIGEVEVRVNGEHRARMDLASLLAQAPFVEGFGPYAKVQWRRDFAEWIVEATRRRSAAGLALEPRGEMQRRLLRENGLLQACMEVLGEETMEEAGRGGAH</sequence>
<dbReference type="PROSITE" id="PS00463">
    <property type="entry name" value="ZN2_CY6_FUNGAL_1"/>
    <property type="match status" value="1"/>
</dbReference>
<evidence type="ECO:0000256" key="6">
    <source>
        <dbReference type="SAM" id="Phobius"/>
    </source>
</evidence>
<dbReference type="Pfam" id="PF00172">
    <property type="entry name" value="Zn_clus"/>
    <property type="match status" value="1"/>
</dbReference>
<keyword evidence="6" id="KW-0472">Membrane</keyword>
<organism evidence="8 9">
    <name type="scientific">Tolypocladium ophioglossoides (strain CBS 100239)</name>
    <name type="common">Snaketongue truffleclub</name>
    <name type="synonym">Elaphocordyceps ophioglossoides</name>
    <dbReference type="NCBI Taxonomy" id="1163406"/>
    <lineage>
        <taxon>Eukaryota</taxon>
        <taxon>Fungi</taxon>
        <taxon>Dikarya</taxon>
        <taxon>Ascomycota</taxon>
        <taxon>Pezizomycotina</taxon>
        <taxon>Sordariomycetes</taxon>
        <taxon>Hypocreomycetidae</taxon>
        <taxon>Hypocreales</taxon>
        <taxon>Ophiocordycipitaceae</taxon>
        <taxon>Tolypocladium</taxon>
    </lineage>
</organism>
<dbReference type="InterPro" id="IPR007219">
    <property type="entry name" value="XnlR_reg_dom"/>
</dbReference>
<feature type="region of interest" description="Disordered" evidence="5">
    <location>
        <begin position="61"/>
        <end position="100"/>
    </location>
</feature>
<feature type="compositionally biased region" description="Low complexity" evidence="5">
    <location>
        <begin position="77"/>
        <end position="96"/>
    </location>
</feature>
<name>A0A0L0NAE4_TOLOC</name>
<feature type="region of interest" description="Disordered" evidence="5">
    <location>
        <begin position="1"/>
        <end position="20"/>
    </location>
</feature>
<keyword evidence="2" id="KW-0805">Transcription regulation</keyword>
<reference evidence="8 9" key="1">
    <citation type="journal article" date="2015" name="BMC Genomics">
        <title>The genome of the truffle-parasite Tolypocladium ophioglossoides and the evolution of antifungal peptaibiotics.</title>
        <authorList>
            <person name="Quandt C.A."/>
            <person name="Bushley K.E."/>
            <person name="Spatafora J.W."/>
        </authorList>
    </citation>
    <scope>NUCLEOTIDE SEQUENCE [LARGE SCALE GENOMIC DNA]</scope>
    <source>
        <strain evidence="8 9">CBS 100239</strain>
    </source>
</reference>
<dbReference type="Proteomes" id="UP000036947">
    <property type="component" value="Unassembled WGS sequence"/>
</dbReference>
<dbReference type="Gene3D" id="4.10.240.10">
    <property type="entry name" value="Zn(2)-C6 fungal-type DNA-binding domain"/>
    <property type="match status" value="1"/>
</dbReference>
<dbReference type="PANTHER" id="PTHR47424">
    <property type="entry name" value="REGULATORY PROTEIN GAL4"/>
    <property type="match status" value="1"/>
</dbReference>
<dbReference type="GO" id="GO:0006351">
    <property type="term" value="P:DNA-templated transcription"/>
    <property type="evidence" value="ECO:0007669"/>
    <property type="project" value="InterPro"/>
</dbReference>
<keyword evidence="6" id="KW-0812">Transmembrane</keyword>
<keyword evidence="4" id="KW-0539">Nucleus</keyword>
<feature type="region of interest" description="Disordered" evidence="5">
    <location>
        <begin position="582"/>
        <end position="622"/>
    </location>
</feature>
<dbReference type="OrthoDB" id="2351791at2759"/>
<dbReference type="InterPro" id="IPR036864">
    <property type="entry name" value="Zn2-C6_fun-type_DNA-bd_sf"/>
</dbReference>